<dbReference type="EMBL" id="JAOVZQ010000001">
    <property type="protein sequence ID" value="MCY0096836.1"/>
    <property type="molecule type" value="Genomic_DNA"/>
</dbReference>
<protein>
    <submittedName>
        <fullName evidence="2">MaoC family dehydratase N-terminal domain-containing protein</fullName>
    </submittedName>
</protein>
<reference evidence="2" key="1">
    <citation type="submission" date="2022-10" db="EMBL/GenBank/DDBJ databases">
        <title>Hoeflea sp. J2-29, isolated from marine algae.</title>
        <authorList>
            <person name="Kristyanto S."/>
            <person name="Kim J.M."/>
            <person name="Jeon C.O."/>
        </authorList>
    </citation>
    <scope>NUCLEOTIDE SEQUENCE</scope>
    <source>
        <strain evidence="2">J2-29</strain>
    </source>
</reference>
<dbReference type="SUPFAM" id="SSF54637">
    <property type="entry name" value="Thioesterase/thiol ester dehydrase-isomerase"/>
    <property type="match status" value="1"/>
</dbReference>
<dbReference type="Gene3D" id="3.10.129.10">
    <property type="entry name" value="Hotdog Thioesterase"/>
    <property type="match status" value="1"/>
</dbReference>
<name>A0ABT3YLN0_9HYPH</name>
<dbReference type="Pfam" id="PF13452">
    <property type="entry name" value="FAS1_DH_region"/>
    <property type="match status" value="1"/>
</dbReference>
<keyword evidence="3" id="KW-1185">Reference proteome</keyword>
<dbReference type="InterPro" id="IPR029069">
    <property type="entry name" value="HotDog_dom_sf"/>
</dbReference>
<evidence type="ECO:0000259" key="1">
    <source>
        <dbReference type="Pfam" id="PF13452"/>
    </source>
</evidence>
<accession>A0ABT3YLN0</accession>
<organism evidence="2 3">
    <name type="scientific">Hoeflea ulvae</name>
    <dbReference type="NCBI Taxonomy" id="2983764"/>
    <lineage>
        <taxon>Bacteria</taxon>
        <taxon>Pseudomonadati</taxon>
        <taxon>Pseudomonadota</taxon>
        <taxon>Alphaproteobacteria</taxon>
        <taxon>Hyphomicrobiales</taxon>
        <taxon>Rhizobiaceae</taxon>
        <taxon>Hoeflea</taxon>
    </lineage>
</organism>
<feature type="domain" description="FAS1-like dehydratase" evidence="1">
    <location>
        <begin position="12"/>
        <end position="109"/>
    </location>
</feature>
<comment type="caution">
    <text evidence="2">The sequence shown here is derived from an EMBL/GenBank/DDBJ whole genome shotgun (WGS) entry which is preliminary data.</text>
</comment>
<dbReference type="Proteomes" id="UP001081283">
    <property type="component" value="Unassembled WGS sequence"/>
</dbReference>
<dbReference type="InterPro" id="IPR039569">
    <property type="entry name" value="FAS1-like_DH_region"/>
</dbReference>
<evidence type="ECO:0000313" key="2">
    <source>
        <dbReference type="EMBL" id="MCY0096836.1"/>
    </source>
</evidence>
<proteinExistence type="predicted"/>
<sequence>MTAYRRYSEIEVGDRFPREPLSFTVTGETVEAFLEATGNPGDRYAVTSEDGTQRAPSMIASVYLIDLLKARASPPGGIHAKQSIRFHRAVNVGEALQLQASIVEKYVRKERNYAVSEFEARGRDGDLVASGVITSIWGQDL</sequence>
<dbReference type="RefSeq" id="WP_267614663.1">
    <property type="nucleotide sequence ID" value="NZ_JAOVZQ010000001.1"/>
</dbReference>
<gene>
    <name evidence="2" type="ORF">OEG82_22880</name>
</gene>
<evidence type="ECO:0000313" key="3">
    <source>
        <dbReference type="Proteomes" id="UP001081283"/>
    </source>
</evidence>